<gene>
    <name evidence="4" type="ORF">GPM918_LOCUS31394</name>
    <name evidence="3" type="ORF">OVA965_LOCUS27045</name>
    <name evidence="6" type="ORF">SRO942_LOCUS32033</name>
    <name evidence="5" type="ORF">TMI583_LOCUS27787</name>
</gene>
<dbReference type="InterPro" id="IPR036869">
    <property type="entry name" value="J_dom_sf"/>
</dbReference>
<accession>A0A815HYI9</accession>
<dbReference type="EMBL" id="CAJNOQ010015430">
    <property type="protein sequence ID" value="CAF1361287.1"/>
    <property type="molecule type" value="Genomic_DNA"/>
</dbReference>
<feature type="region of interest" description="Disordered" evidence="2">
    <location>
        <begin position="125"/>
        <end position="146"/>
    </location>
</feature>
<evidence type="ECO:0000256" key="1">
    <source>
        <dbReference type="SAM" id="Coils"/>
    </source>
</evidence>
<dbReference type="EMBL" id="CAJNOK010017644">
    <property type="protein sequence ID" value="CAF1268010.1"/>
    <property type="molecule type" value="Genomic_DNA"/>
</dbReference>
<evidence type="ECO:0000256" key="2">
    <source>
        <dbReference type="SAM" id="MobiDB-lite"/>
    </source>
</evidence>
<evidence type="ECO:0000313" key="4">
    <source>
        <dbReference type="EMBL" id="CAF1361287.1"/>
    </source>
</evidence>
<dbReference type="Gene3D" id="1.10.287.110">
    <property type="entry name" value="DnaJ domain"/>
    <property type="match status" value="1"/>
</dbReference>
<evidence type="ECO:0008006" key="8">
    <source>
        <dbReference type="Google" id="ProtNLM"/>
    </source>
</evidence>
<dbReference type="AlphaFoldDB" id="A0A815HYI9"/>
<evidence type="ECO:0000313" key="6">
    <source>
        <dbReference type="EMBL" id="CAF4239838.1"/>
    </source>
</evidence>
<dbReference type="SUPFAM" id="SSF46565">
    <property type="entry name" value="Chaperone J-domain"/>
    <property type="match status" value="1"/>
</dbReference>
<evidence type="ECO:0000313" key="5">
    <source>
        <dbReference type="EMBL" id="CAF4073756.1"/>
    </source>
</evidence>
<dbReference type="Proteomes" id="UP000663829">
    <property type="component" value="Unassembled WGS sequence"/>
</dbReference>
<name>A0A815HYI9_9BILA</name>
<feature type="coiled-coil region" evidence="1">
    <location>
        <begin position="93"/>
        <end position="120"/>
    </location>
</feature>
<dbReference type="EMBL" id="CAJOBC010070170">
    <property type="protein sequence ID" value="CAF4239838.1"/>
    <property type="molecule type" value="Genomic_DNA"/>
</dbReference>
<proteinExistence type="predicted"/>
<dbReference type="Proteomes" id="UP000681722">
    <property type="component" value="Unassembled WGS sequence"/>
</dbReference>
<protein>
    <recommendedName>
        <fullName evidence="8">J domain-containing protein</fullName>
    </recommendedName>
</protein>
<keyword evidence="7" id="KW-1185">Reference proteome</keyword>
<dbReference type="Proteomes" id="UP000677228">
    <property type="component" value="Unassembled WGS sequence"/>
</dbReference>
<reference evidence="4" key="1">
    <citation type="submission" date="2021-02" db="EMBL/GenBank/DDBJ databases">
        <authorList>
            <person name="Nowell W R."/>
        </authorList>
    </citation>
    <scope>NUCLEOTIDE SEQUENCE</scope>
</reference>
<comment type="caution">
    <text evidence="4">The sequence shown here is derived from an EMBL/GenBank/DDBJ whole genome shotgun (WGS) entry which is preliminary data.</text>
</comment>
<dbReference type="Proteomes" id="UP000682733">
    <property type="component" value="Unassembled WGS sequence"/>
</dbReference>
<feature type="coiled-coil region" evidence="1">
    <location>
        <begin position="272"/>
        <end position="302"/>
    </location>
</feature>
<sequence length="303" mass="36572">MLKRYGQLRIYNDPEIGAIFIKIKHVRCQIDNINTQIRESQATIRQYLSNRLNSGLIEEQICITKRKYYHVRIKRLKREQSEWKPSFILDMDYAEAKEGYMRAEQEYHNVKMRNEKEKVQYEKLCSKDNETSGDKNEGDSKEISSDYDAKFSLTEEERNRMKQLYHKTILKCHPDKFIDEIQKQQAHAICRQLTEAFREQNLAQIELIAEKVEQGILNVEIPKQNVKELLRLELRENIEIMKERTSELETIQHDYVFKVVLVQYRNLDEYFAEKHKQLREELDEWKQNLREEEEKNEHKNVKA</sequence>
<keyword evidence="1" id="KW-0175">Coiled coil</keyword>
<dbReference type="EMBL" id="CAJOBA010039201">
    <property type="protein sequence ID" value="CAF4073756.1"/>
    <property type="molecule type" value="Genomic_DNA"/>
</dbReference>
<organism evidence="4 7">
    <name type="scientific">Didymodactylos carnosus</name>
    <dbReference type="NCBI Taxonomy" id="1234261"/>
    <lineage>
        <taxon>Eukaryota</taxon>
        <taxon>Metazoa</taxon>
        <taxon>Spiralia</taxon>
        <taxon>Gnathifera</taxon>
        <taxon>Rotifera</taxon>
        <taxon>Eurotatoria</taxon>
        <taxon>Bdelloidea</taxon>
        <taxon>Philodinida</taxon>
        <taxon>Philodinidae</taxon>
        <taxon>Didymodactylos</taxon>
    </lineage>
</organism>
<evidence type="ECO:0000313" key="3">
    <source>
        <dbReference type="EMBL" id="CAF1268010.1"/>
    </source>
</evidence>
<evidence type="ECO:0000313" key="7">
    <source>
        <dbReference type="Proteomes" id="UP000663829"/>
    </source>
</evidence>